<feature type="region of interest" description="Disordered" evidence="1">
    <location>
        <begin position="1"/>
        <end position="45"/>
    </location>
</feature>
<feature type="compositionally biased region" description="Basic and acidic residues" evidence="1">
    <location>
        <begin position="24"/>
        <end position="45"/>
    </location>
</feature>
<comment type="caution">
    <text evidence="2">The sequence shown here is derived from an EMBL/GenBank/DDBJ whole genome shotgun (WGS) entry which is preliminary data.</text>
</comment>
<protein>
    <submittedName>
        <fullName evidence="2">Uncharacterized protein</fullName>
    </submittedName>
</protein>
<dbReference type="RefSeq" id="WP_189647660.1">
    <property type="nucleotide sequence ID" value="NZ_BMRC01000005.1"/>
</dbReference>
<organism evidence="2 3">
    <name type="scientific">Nonomuraea spiralis</name>
    <dbReference type="NCBI Taxonomy" id="46182"/>
    <lineage>
        <taxon>Bacteria</taxon>
        <taxon>Bacillati</taxon>
        <taxon>Actinomycetota</taxon>
        <taxon>Actinomycetes</taxon>
        <taxon>Streptosporangiales</taxon>
        <taxon>Streptosporangiaceae</taxon>
        <taxon>Nonomuraea</taxon>
    </lineage>
</organism>
<evidence type="ECO:0000313" key="3">
    <source>
        <dbReference type="Proteomes" id="UP001589647"/>
    </source>
</evidence>
<keyword evidence="3" id="KW-1185">Reference proteome</keyword>
<evidence type="ECO:0000313" key="2">
    <source>
        <dbReference type="EMBL" id="MFB9208621.1"/>
    </source>
</evidence>
<evidence type="ECO:0000256" key="1">
    <source>
        <dbReference type="SAM" id="MobiDB-lite"/>
    </source>
</evidence>
<dbReference type="EMBL" id="JBHMEI010000078">
    <property type="protein sequence ID" value="MFB9208621.1"/>
    <property type="molecule type" value="Genomic_DNA"/>
</dbReference>
<proteinExistence type="predicted"/>
<reference evidence="2 3" key="1">
    <citation type="submission" date="2024-09" db="EMBL/GenBank/DDBJ databases">
        <authorList>
            <person name="Sun Q."/>
            <person name="Mori K."/>
        </authorList>
    </citation>
    <scope>NUCLEOTIDE SEQUENCE [LARGE SCALE GENOMIC DNA]</scope>
    <source>
        <strain evidence="2 3">CCM 3426</strain>
    </source>
</reference>
<name>A0ABV5IVM5_9ACTN</name>
<gene>
    <name evidence="2" type="ORF">ACFFV7_46090</name>
</gene>
<sequence length="45" mass="5113">MQHLTEWIPLATAAATRDRHRRPTDHGESNTAHPDPDRTQGPVDR</sequence>
<accession>A0ABV5IVM5</accession>
<dbReference type="Proteomes" id="UP001589647">
    <property type="component" value="Unassembled WGS sequence"/>
</dbReference>